<protein>
    <submittedName>
        <fullName evidence="2">Uncharacterized protein</fullName>
    </submittedName>
</protein>
<evidence type="ECO:0000313" key="2">
    <source>
        <dbReference type="EMBL" id="ACG49043.1"/>
    </source>
</evidence>
<name>B6UI60_MAIZE</name>
<proteinExistence type="evidence at transcript level"/>
<evidence type="ECO:0000256" key="1">
    <source>
        <dbReference type="SAM" id="MobiDB-lite"/>
    </source>
</evidence>
<feature type="region of interest" description="Disordered" evidence="1">
    <location>
        <begin position="44"/>
        <end position="65"/>
    </location>
</feature>
<organism evidence="2">
    <name type="scientific">Zea mays</name>
    <name type="common">Maize</name>
    <dbReference type="NCBI Taxonomy" id="4577"/>
    <lineage>
        <taxon>Eukaryota</taxon>
        <taxon>Viridiplantae</taxon>
        <taxon>Streptophyta</taxon>
        <taxon>Embryophyta</taxon>
        <taxon>Tracheophyta</taxon>
        <taxon>Spermatophyta</taxon>
        <taxon>Magnoliopsida</taxon>
        <taxon>Liliopsida</taxon>
        <taxon>Poales</taxon>
        <taxon>Poaceae</taxon>
        <taxon>PACMAD clade</taxon>
        <taxon>Panicoideae</taxon>
        <taxon>Andropogonodae</taxon>
        <taxon>Andropogoneae</taxon>
        <taxon>Tripsacinae</taxon>
        <taxon>Zea</taxon>
    </lineage>
</organism>
<reference evidence="2" key="1">
    <citation type="journal article" date="2009" name="Plant Mol. Biol.">
        <title>Insights into corn genes derived from large-scale cDNA sequencing.</title>
        <authorList>
            <person name="Alexandrov N.N."/>
            <person name="Brover V.V."/>
            <person name="Freidin S."/>
            <person name="Troukhan M.E."/>
            <person name="Tatarinova T.V."/>
            <person name="Zhang H."/>
            <person name="Swaller T.J."/>
            <person name="Lu Y.P."/>
            <person name="Bouck J."/>
            <person name="Flavell R.B."/>
            <person name="Feldmann K.A."/>
        </authorList>
    </citation>
    <scope>NUCLEOTIDE SEQUENCE</scope>
</reference>
<accession>B6UI60</accession>
<dbReference type="PANTHER" id="PTHR33157">
    <property type="entry name" value="AUTONOMOUS TRANSPOSABLE ELEMENT EN-1 MOSAIC PROTEIN-RELATED"/>
    <property type="match status" value="1"/>
</dbReference>
<sequence length="65" mass="7400">MSSQHGPDYDWRTSPIDPQAMYVSGGKAHRRYTMFANVINSSQVRVRRGGSSRSATRSSHRSMLW</sequence>
<dbReference type="EMBL" id="EU976925">
    <property type="protein sequence ID" value="ACG49043.1"/>
    <property type="molecule type" value="mRNA"/>
</dbReference>
<dbReference type="GO" id="GO:0032196">
    <property type="term" value="P:transposition"/>
    <property type="evidence" value="ECO:0007669"/>
    <property type="project" value="InterPro"/>
</dbReference>
<dbReference type="InterPro" id="IPR039266">
    <property type="entry name" value="EN-1/SPM"/>
</dbReference>
<dbReference type="PANTHER" id="PTHR33157:SF14">
    <property type="entry name" value="AUTONOMOUS TRANSPOSABLE ELEMENT EN-1 MOSAIC PROTEIN"/>
    <property type="match status" value="1"/>
</dbReference>
<dbReference type="AlphaFoldDB" id="B6UI60"/>